<dbReference type="InterPro" id="IPR042095">
    <property type="entry name" value="SUMF_sf"/>
</dbReference>
<feature type="region of interest" description="Disordered" evidence="1">
    <location>
        <begin position="1"/>
        <end position="30"/>
    </location>
</feature>
<dbReference type="Pfam" id="PF03781">
    <property type="entry name" value="FGE-sulfatase"/>
    <property type="match status" value="1"/>
</dbReference>
<feature type="compositionally biased region" description="Low complexity" evidence="1">
    <location>
        <begin position="19"/>
        <end position="30"/>
    </location>
</feature>
<dbReference type="SUPFAM" id="SSF56436">
    <property type="entry name" value="C-type lectin-like"/>
    <property type="match status" value="1"/>
</dbReference>
<reference evidence="3 4" key="1">
    <citation type="journal article" date="2022" name="J. Am. Chem. Soc.">
        <title>Biosynthesis of Guanitoxin Enables Global Environmental Detection in Freshwater Cyanobacteria.</title>
        <authorList>
            <person name="Lima S.T."/>
            <person name="Fallon T.R."/>
            <person name="Cordoza J.L."/>
            <person name="Chekan J.R."/>
            <person name="Delbaje E."/>
            <person name="Hopiavuori A.R."/>
            <person name="Alvarenga D.O."/>
            <person name="Wood S.M."/>
            <person name="Luhavaya H."/>
            <person name="Baumgartner J.T."/>
            <person name="Dorr F.A."/>
            <person name="Etchegaray A."/>
            <person name="Pinto E."/>
            <person name="McKinnie S.M.K."/>
            <person name="Fiore M.F."/>
            <person name="Moore B.S."/>
        </authorList>
    </citation>
    <scope>NUCLEOTIDE SEQUENCE [LARGE SCALE GENOMIC DNA]</scope>
    <source>
        <strain evidence="3 4">ITEP-024</strain>
    </source>
</reference>
<dbReference type="InterPro" id="IPR016187">
    <property type="entry name" value="CTDL_fold"/>
</dbReference>
<dbReference type="InterPro" id="IPR005532">
    <property type="entry name" value="SUMF_dom"/>
</dbReference>
<protein>
    <submittedName>
        <fullName evidence="3">SUMF1/EgtB/PvdO family nonheme iron enzyme</fullName>
    </submittedName>
</protein>
<name>A0ABX8X6B5_9CYAN</name>
<feature type="domain" description="Sulfatase-modifying factor enzyme-like" evidence="2">
    <location>
        <begin position="2"/>
        <end position="36"/>
    </location>
</feature>
<dbReference type="Gene3D" id="3.90.1580.10">
    <property type="entry name" value="paralog of FGE (formylglycine-generating enzyme)"/>
    <property type="match status" value="1"/>
</dbReference>
<evidence type="ECO:0000256" key="1">
    <source>
        <dbReference type="SAM" id="MobiDB-lite"/>
    </source>
</evidence>
<dbReference type="Proteomes" id="UP000826540">
    <property type="component" value="Chromosome"/>
</dbReference>
<evidence type="ECO:0000313" key="4">
    <source>
        <dbReference type="Proteomes" id="UP000826540"/>
    </source>
</evidence>
<evidence type="ECO:0000259" key="2">
    <source>
        <dbReference type="Pfam" id="PF03781"/>
    </source>
</evidence>
<keyword evidence="4" id="KW-1185">Reference proteome</keyword>
<feature type="compositionally biased region" description="Polar residues" evidence="1">
    <location>
        <begin position="1"/>
        <end position="17"/>
    </location>
</feature>
<dbReference type="EMBL" id="CP080598">
    <property type="protein sequence ID" value="QYX34249.1"/>
    <property type="molecule type" value="Genomic_DNA"/>
</dbReference>
<evidence type="ECO:0000313" key="3">
    <source>
        <dbReference type="EMBL" id="QYX34249.1"/>
    </source>
</evidence>
<gene>
    <name evidence="3" type="ORF">K2F26_16160</name>
</gene>
<accession>A0ABX8X6B5</accession>
<organism evidence="3 4">
    <name type="scientific">Sphaerospermopsis torques-reginae ITEP-024</name>
    <dbReference type="NCBI Taxonomy" id="984208"/>
    <lineage>
        <taxon>Bacteria</taxon>
        <taxon>Bacillati</taxon>
        <taxon>Cyanobacteriota</taxon>
        <taxon>Cyanophyceae</taxon>
        <taxon>Nostocales</taxon>
        <taxon>Aphanizomenonaceae</taxon>
        <taxon>Sphaerospermopsis</taxon>
        <taxon>Sphaerospermopsis torques-reginae</taxon>
    </lineage>
</organism>
<sequence>MLRGGSWNNNPQNCRSANRNRNTPDNRNNNVGFRVVCGGAGSTLLYQNWRMGIRRACQKRVQTCPCDVGDSIQT</sequence>
<proteinExistence type="predicted"/>